<sequence>MKLQGSPQSLRKSCTVPFVEQPARAHTSSAPVALVGAPGPHRVPGRVPGAQLGALGAALAADPRARRFLEENLGSATVGSLVVLFAHRKTTVFGDRACTRVVKFVHCNSPRITRRIFEGEVRASRVLRACRDPGLPTNFAIYQNPSLGLHAISMPHCGSDAVALLNETKTWDVRLLILLVEQGYSALRELHLHQLAHRDIKPDNFAFRDNQWRIIDFGLSGDLRPGRGMAAGTLPYLLPSLGLARAQRVVEGKDHNLPLPFSRRVADIFAFGLTVLTTFRLFQLGSCDKCLEHGRGCAFCRRGGLYTSLHIEDIYALLHVDGAGFGMPENWVLTAKTEQARSDQRLRTTDYILLCAQIVLSQVDVRRKFLHWDPRTLSCTYSAAANRAFDLGVEKKRARDALRIWDHDLPFVIAQLKAF</sequence>
<gene>
    <name evidence="2" type="ORF">FCC1311_060102</name>
</gene>
<organism evidence="2 3">
    <name type="scientific">Hondaea fermentalgiana</name>
    <dbReference type="NCBI Taxonomy" id="2315210"/>
    <lineage>
        <taxon>Eukaryota</taxon>
        <taxon>Sar</taxon>
        <taxon>Stramenopiles</taxon>
        <taxon>Bigyra</taxon>
        <taxon>Labyrinthulomycetes</taxon>
        <taxon>Thraustochytrida</taxon>
        <taxon>Thraustochytriidae</taxon>
        <taxon>Hondaea</taxon>
    </lineage>
</organism>
<keyword evidence="3" id="KW-1185">Reference proteome</keyword>
<dbReference type="GO" id="GO:0005524">
    <property type="term" value="F:ATP binding"/>
    <property type="evidence" value="ECO:0007669"/>
    <property type="project" value="InterPro"/>
</dbReference>
<dbReference type="AlphaFoldDB" id="A0A2R5GFX8"/>
<dbReference type="InterPro" id="IPR000719">
    <property type="entry name" value="Prot_kinase_dom"/>
</dbReference>
<proteinExistence type="predicted"/>
<dbReference type="InParanoid" id="A0A2R5GFX8"/>
<reference evidence="2 3" key="1">
    <citation type="submission" date="2017-12" db="EMBL/GenBank/DDBJ databases">
        <title>Sequencing, de novo assembly and annotation of complete genome of a new Thraustochytrid species, strain FCC1311.</title>
        <authorList>
            <person name="Sedici K."/>
            <person name="Godart F."/>
            <person name="Aiese Cigliano R."/>
            <person name="Sanseverino W."/>
            <person name="Barakat M."/>
            <person name="Ortet P."/>
            <person name="Marechal E."/>
            <person name="Cagnac O."/>
            <person name="Amato A."/>
        </authorList>
    </citation>
    <scope>NUCLEOTIDE SEQUENCE [LARGE SCALE GENOMIC DNA]</scope>
</reference>
<dbReference type="GO" id="GO:0004672">
    <property type="term" value="F:protein kinase activity"/>
    <property type="evidence" value="ECO:0007669"/>
    <property type="project" value="InterPro"/>
</dbReference>
<dbReference type="Proteomes" id="UP000241890">
    <property type="component" value="Unassembled WGS sequence"/>
</dbReference>
<keyword evidence="2" id="KW-0808">Transferase</keyword>
<dbReference type="SUPFAM" id="SSF56112">
    <property type="entry name" value="Protein kinase-like (PK-like)"/>
    <property type="match status" value="1"/>
</dbReference>
<evidence type="ECO:0000313" key="3">
    <source>
        <dbReference type="Proteomes" id="UP000241890"/>
    </source>
</evidence>
<dbReference type="EMBL" id="BEYU01000066">
    <property type="protein sequence ID" value="GBG29790.1"/>
    <property type="molecule type" value="Genomic_DNA"/>
</dbReference>
<accession>A0A2R5GFX8</accession>
<dbReference type="SMART" id="SM00220">
    <property type="entry name" value="S_TKc"/>
    <property type="match status" value="1"/>
</dbReference>
<keyword evidence="2" id="KW-0418">Kinase</keyword>
<evidence type="ECO:0000313" key="2">
    <source>
        <dbReference type="EMBL" id="GBG29790.1"/>
    </source>
</evidence>
<comment type="caution">
    <text evidence="2">The sequence shown here is derived from an EMBL/GenBank/DDBJ whole genome shotgun (WGS) entry which is preliminary data.</text>
</comment>
<dbReference type="Gene3D" id="1.10.510.10">
    <property type="entry name" value="Transferase(Phosphotransferase) domain 1"/>
    <property type="match status" value="1"/>
</dbReference>
<dbReference type="PROSITE" id="PS50011">
    <property type="entry name" value="PROTEIN_KINASE_DOM"/>
    <property type="match status" value="1"/>
</dbReference>
<name>A0A2R5GFX8_9STRA</name>
<evidence type="ECO:0000259" key="1">
    <source>
        <dbReference type="PROSITE" id="PS50011"/>
    </source>
</evidence>
<protein>
    <submittedName>
        <fullName evidence="2">Protein kinase, putative</fullName>
    </submittedName>
</protein>
<feature type="domain" description="Protein kinase" evidence="1">
    <location>
        <begin position="67"/>
        <end position="360"/>
    </location>
</feature>
<dbReference type="Pfam" id="PF00069">
    <property type="entry name" value="Pkinase"/>
    <property type="match status" value="1"/>
</dbReference>
<dbReference type="InterPro" id="IPR011009">
    <property type="entry name" value="Kinase-like_dom_sf"/>
</dbReference>